<evidence type="ECO:0000313" key="6">
    <source>
        <dbReference type="EMBL" id="MFC6175623.1"/>
    </source>
</evidence>
<dbReference type="InterPro" id="IPR023210">
    <property type="entry name" value="NADP_OxRdtase_dom"/>
</dbReference>
<feature type="compositionally biased region" description="Polar residues" evidence="4">
    <location>
        <begin position="280"/>
        <end position="291"/>
    </location>
</feature>
<evidence type="ECO:0000256" key="3">
    <source>
        <dbReference type="ARBA" id="ARBA00023002"/>
    </source>
</evidence>
<dbReference type="PROSITE" id="PS00063">
    <property type="entry name" value="ALDOKETO_REDUCTASE_3"/>
    <property type="match status" value="1"/>
</dbReference>
<dbReference type="PANTHER" id="PTHR43827:SF3">
    <property type="entry name" value="NADP-DEPENDENT OXIDOREDUCTASE DOMAIN-CONTAINING PROTEIN"/>
    <property type="match status" value="1"/>
</dbReference>
<dbReference type="PRINTS" id="PR00069">
    <property type="entry name" value="ALDKETRDTASE"/>
</dbReference>
<dbReference type="InterPro" id="IPR018170">
    <property type="entry name" value="Aldo/ket_reductase_CS"/>
</dbReference>
<dbReference type="PROSITE" id="PS00062">
    <property type="entry name" value="ALDOKETO_REDUCTASE_2"/>
    <property type="match status" value="1"/>
</dbReference>
<feature type="domain" description="NADP-dependent oxidoreductase" evidence="5">
    <location>
        <begin position="25"/>
        <end position="262"/>
    </location>
</feature>
<dbReference type="EMBL" id="JBHSSF010000007">
    <property type="protein sequence ID" value="MFC6175623.1"/>
    <property type="molecule type" value="Genomic_DNA"/>
</dbReference>
<dbReference type="InterPro" id="IPR020471">
    <property type="entry name" value="AKR"/>
</dbReference>
<dbReference type="PROSITE" id="PS00798">
    <property type="entry name" value="ALDOKETO_REDUCTASE_1"/>
    <property type="match status" value="1"/>
</dbReference>
<evidence type="ECO:0000256" key="2">
    <source>
        <dbReference type="ARBA" id="ARBA00022857"/>
    </source>
</evidence>
<dbReference type="SUPFAM" id="SSF51430">
    <property type="entry name" value="NAD(P)-linked oxidoreductase"/>
    <property type="match status" value="1"/>
</dbReference>
<organism evidence="6 7">
    <name type="scientific">Companilactobacillus huachuanensis</name>
    <dbReference type="NCBI Taxonomy" id="2559914"/>
    <lineage>
        <taxon>Bacteria</taxon>
        <taxon>Bacillati</taxon>
        <taxon>Bacillota</taxon>
        <taxon>Bacilli</taxon>
        <taxon>Lactobacillales</taxon>
        <taxon>Lactobacillaceae</taxon>
        <taxon>Companilactobacillus</taxon>
    </lineage>
</organism>
<evidence type="ECO:0000256" key="4">
    <source>
        <dbReference type="SAM" id="MobiDB-lite"/>
    </source>
</evidence>
<reference evidence="7" key="1">
    <citation type="journal article" date="2019" name="Int. J. Syst. Evol. Microbiol.">
        <title>The Global Catalogue of Microorganisms (GCM) 10K type strain sequencing project: providing services to taxonomists for standard genome sequencing and annotation.</title>
        <authorList>
            <consortium name="The Broad Institute Genomics Platform"/>
            <consortium name="The Broad Institute Genome Sequencing Center for Infectious Disease"/>
            <person name="Wu L."/>
            <person name="Ma J."/>
        </authorList>
    </citation>
    <scope>NUCLEOTIDE SEQUENCE [LARGE SCALE GENOMIC DNA]</scope>
    <source>
        <strain evidence="7">CCM 8927</strain>
    </source>
</reference>
<dbReference type="PIRSF" id="PIRSF000097">
    <property type="entry name" value="AKR"/>
    <property type="match status" value="1"/>
</dbReference>
<comment type="similarity">
    <text evidence="1">Belongs to the aldo/keto reductase family.</text>
</comment>
<evidence type="ECO:0000313" key="7">
    <source>
        <dbReference type="Proteomes" id="UP001596288"/>
    </source>
</evidence>
<proteinExistence type="inferred from homology"/>
<dbReference type="InterPro" id="IPR036812">
    <property type="entry name" value="NAD(P)_OxRdtase_dom_sf"/>
</dbReference>
<dbReference type="Proteomes" id="UP001596288">
    <property type="component" value="Unassembled WGS sequence"/>
</dbReference>
<feature type="region of interest" description="Disordered" evidence="4">
    <location>
        <begin position="264"/>
        <end position="291"/>
    </location>
</feature>
<comment type="caution">
    <text evidence="6">The sequence shown here is derived from an EMBL/GenBank/DDBJ whole genome shotgun (WGS) entry which is preliminary data.</text>
</comment>
<dbReference type="Gene3D" id="3.20.20.100">
    <property type="entry name" value="NADP-dependent oxidoreductase domain"/>
    <property type="match status" value="1"/>
</dbReference>
<keyword evidence="3" id="KW-0560">Oxidoreductase</keyword>
<evidence type="ECO:0000259" key="5">
    <source>
        <dbReference type="Pfam" id="PF00248"/>
    </source>
</evidence>
<dbReference type="RefSeq" id="WP_137611116.1">
    <property type="nucleotide sequence ID" value="NZ_BJDF01000007.1"/>
</dbReference>
<keyword evidence="2" id="KW-0521">NADP</keyword>
<accession>A0ABW1RLV3</accession>
<gene>
    <name evidence="6" type="ORF">ACFQAV_02180</name>
</gene>
<sequence length="291" mass="33451">MATNIPYIELANGVMIPQVGLGVFRMDDEQVLNSVKWAIESGYRHIDTASFYDNEEAVGKAIKESGIDRKYLFITTKVWNNIRGYDETIAQFNNSLQKLGLDYLDLYLIHWPAAGFEENWRAMEDLYKAGKIRAIGVSNFKAHHIEQLLKTATIAPMVDQIETHPYLQETDLHEYLQEKHIAHESWSPLGAGLNKVVDNPVIKELAEKYRKSPAQIILRWHIQRGEIVIPKSTHENRIKENIDLFDYHFDLTADEMTKIATLDSDQRVGADPDDEEFLEKSTTYTNQNNAK</sequence>
<dbReference type="Pfam" id="PF00248">
    <property type="entry name" value="Aldo_ket_red"/>
    <property type="match status" value="1"/>
</dbReference>
<name>A0ABW1RLV3_9LACO</name>
<keyword evidence="7" id="KW-1185">Reference proteome</keyword>
<protein>
    <submittedName>
        <fullName evidence="6">Aldo/keto reductase</fullName>
    </submittedName>
</protein>
<evidence type="ECO:0000256" key="1">
    <source>
        <dbReference type="ARBA" id="ARBA00007905"/>
    </source>
</evidence>
<dbReference type="PANTHER" id="PTHR43827">
    <property type="entry name" value="2,5-DIKETO-D-GLUCONIC ACID REDUCTASE"/>
    <property type="match status" value="1"/>
</dbReference>